<reference evidence="1 2" key="1">
    <citation type="submission" date="2024-09" db="EMBL/GenBank/DDBJ databases">
        <title>Paenibacillus zeirhizospherea sp. nov., isolated from surface of the maize (Zea mays) roots in a horticulture field, Hungary.</title>
        <authorList>
            <person name="Marton D."/>
            <person name="Farkas M."/>
            <person name="Bedics A."/>
            <person name="Toth E."/>
            <person name="Tancsics A."/>
            <person name="Boka K."/>
            <person name="Marati G."/>
            <person name="Kriszt B."/>
            <person name="Cserhati M."/>
        </authorList>
    </citation>
    <scope>NUCLEOTIDE SEQUENCE [LARGE SCALE GENOMIC DNA]</scope>
    <source>
        <strain evidence="1 2">JCM 18446</strain>
    </source>
</reference>
<dbReference type="Proteomes" id="UP001580430">
    <property type="component" value="Unassembled WGS sequence"/>
</dbReference>
<accession>A0ABV5C962</accession>
<dbReference type="RefSeq" id="WP_375523052.1">
    <property type="nucleotide sequence ID" value="NZ_JBHIRY010000059.1"/>
</dbReference>
<protein>
    <recommendedName>
        <fullName evidence="3">Type II toxin-antitoxin system PemK/MazF family toxin</fullName>
    </recommendedName>
</protein>
<dbReference type="Gene3D" id="2.30.30.110">
    <property type="match status" value="1"/>
</dbReference>
<proteinExistence type="predicted"/>
<evidence type="ECO:0000313" key="1">
    <source>
        <dbReference type="EMBL" id="MFB5764055.1"/>
    </source>
</evidence>
<name>A0ABV5C962_9BACL</name>
<gene>
    <name evidence="1" type="ORF">ACE5LO_27230</name>
</gene>
<evidence type="ECO:0000313" key="2">
    <source>
        <dbReference type="Proteomes" id="UP001580430"/>
    </source>
</evidence>
<evidence type="ECO:0008006" key="3">
    <source>
        <dbReference type="Google" id="ProtNLM"/>
    </source>
</evidence>
<dbReference type="InterPro" id="IPR011067">
    <property type="entry name" value="Plasmid_toxin/cell-grow_inhib"/>
</dbReference>
<comment type="caution">
    <text evidence="1">The sequence shown here is derived from an EMBL/GenBank/DDBJ whole genome shotgun (WGS) entry which is preliminary data.</text>
</comment>
<dbReference type="SUPFAM" id="SSF50118">
    <property type="entry name" value="Cell growth inhibitor/plasmid maintenance toxic component"/>
    <property type="match status" value="1"/>
</dbReference>
<keyword evidence="2" id="KW-1185">Reference proteome</keyword>
<dbReference type="EMBL" id="JBHIRY010000059">
    <property type="protein sequence ID" value="MFB5764055.1"/>
    <property type="molecule type" value="Genomic_DNA"/>
</dbReference>
<organism evidence="1 2">
    <name type="scientific">Paenibacillus medicaginis</name>
    <dbReference type="NCBI Taxonomy" id="1470560"/>
    <lineage>
        <taxon>Bacteria</taxon>
        <taxon>Bacillati</taxon>
        <taxon>Bacillota</taxon>
        <taxon>Bacilli</taxon>
        <taxon>Bacillales</taxon>
        <taxon>Paenibacillaceae</taxon>
        <taxon>Paenibacillus</taxon>
    </lineage>
</organism>
<sequence>MPEFERGDVFGAYVPPIKDSVESPRPSYILEGYHKFVMMHDSSDRDLPGKSVVALPITSLDKGTSRTFPSYVDLDKERHPFLDHKSYISTHQPVPLSRQWLGEILVGKIHPDKMLEVDLQMIRTVGLERTLHGLIAHKLKEQLQEFERGMDQAASAREHPREPER</sequence>